<dbReference type="KEGG" id="tba:TERMP_00532"/>
<reference evidence="1 2" key="1">
    <citation type="journal article" date="2011" name="J. Bacteriol.">
        <title>Complete genome sequence of the hyperthermophilic, piezophilic, heterotrophic, and carboxydotrophic archaeon Thermococcus barophilus MP.</title>
        <authorList>
            <person name="Vannier P."/>
            <person name="Marteinsson V.T."/>
            <person name="Fridjonsson O.H."/>
            <person name="Oger P."/>
            <person name="Jebbar M."/>
        </authorList>
    </citation>
    <scope>NUCLEOTIDE SEQUENCE [LARGE SCALE GENOMIC DNA]</scope>
    <source>
        <strain evidence="2">DSM 11836 / MP</strain>
    </source>
</reference>
<accession>F0LJX2</accession>
<dbReference type="PATRIC" id="fig|391623.17.peg.533"/>
<dbReference type="InterPro" id="IPR011047">
    <property type="entry name" value="Quinoprotein_ADH-like_sf"/>
</dbReference>
<dbReference type="Gene3D" id="2.130.10.10">
    <property type="entry name" value="YVTN repeat-like/Quinoprotein amine dehydrogenase"/>
    <property type="match status" value="1"/>
</dbReference>
<evidence type="ECO:0000313" key="1">
    <source>
        <dbReference type="EMBL" id="ADT83509.1"/>
    </source>
</evidence>
<dbReference type="Proteomes" id="UP000007478">
    <property type="component" value="Chromosome"/>
</dbReference>
<dbReference type="EMBL" id="CP002372">
    <property type="protein sequence ID" value="ADT83509.1"/>
    <property type="molecule type" value="Genomic_DNA"/>
</dbReference>
<protein>
    <submittedName>
        <fullName evidence="1">Uncharacterized protein</fullName>
    </submittedName>
</protein>
<dbReference type="InterPro" id="IPR015943">
    <property type="entry name" value="WD40/YVTN_repeat-like_dom_sf"/>
</dbReference>
<keyword evidence="2" id="KW-1185">Reference proteome</keyword>
<sequence>MKSWVKSFLGSFILLSVISLVGYYDYIKSQAYLNDPLWSLDKFTTGGFIRGNFYGDKLVVVETNLSRFSNEGSVVMLFSKRGELLGKFKTEFKVYSFVVANDTLFVSESKILDIKGSTVYTQNFVSAYSLDGKLLWRRNISAFALAYSNGRIFGIDKGNIFALDNSGNLLWKKTIEGNPYRMLSCEKLIIVSTENMKRYEVPAFSPSGNFLWKLENDVSALDTNCHYILMRGSNWYGLFDMNGNELWIKEVSPKNQVIFKKDGISFYNFYAHIDRNGNVYLSEADSFTILDTNGKVIAYYNMPIGYFQISPDGRLIFDEYHVFVNPLYDRDHDKIPDDEDVFPLNNELLHQLFSAFGISFIFASLYEWRKKKEGRKAHEEYLRLKRELERRI</sequence>
<dbReference type="AlphaFoldDB" id="F0LJX2"/>
<name>F0LJX2_THEBM</name>
<dbReference type="eggNOG" id="arCOG02491">
    <property type="taxonomic scope" value="Archaea"/>
</dbReference>
<proteinExistence type="predicted"/>
<organism evidence="1 2">
    <name type="scientific">Thermococcus barophilus (strain DSM 11836 / MP)</name>
    <dbReference type="NCBI Taxonomy" id="391623"/>
    <lineage>
        <taxon>Archaea</taxon>
        <taxon>Methanobacteriati</taxon>
        <taxon>Methanobacteriota</taxon>
        <taxon>Thermococci</taxon>
        <taxon>Thermococcales</taxon>
        <taxon>Thermococcaceae</taxon>
        <taxon>Thermococcus</taxon>
    </lineage>
</organism>
<evidence type="ECO:0000313" key="2">
    <source>
        <dbReference type="Proteomes" id="UP000007478"/>
    </source>
</evidence>
<gene>
    <name evidence="1" type="ordered locus">TERMP_00532</name>
</gene>
<dbReference type="SUPFAM" id="SSF50998">
    <property type="entry name" value="Quinoprotein alcohol dehydrogenase-like"/>
    <property type="match status" value="1"/>
</dbReference>
<dbReference type="HOGENOM" id="CLU_703259_0_0_2"/>